<dbReference type="eggNOG" id="COG1022">
    <property type="taxonomic scope" value="Bacteria"/>
</dbReference>
<dbReference type="GO" id="GO:0005524">
    <property type="term" value="F:ATP binding"/>
    <property type="evidence" value="ECO:0007669"/>
    <property type="project" value="UniProtKB-KW"/>
</dbReference>
<dbReference type="InterPro" id="IPR042099">
    <property type="entry name" value="ANL_N_sf"/>
</dbReference>
<dbReference type="Proteomes" id="UP000019489">
    <property type="component" value="Unassembled WGS sequence"/>
</dbReference>
<dbReference type="Pfam" id="PF23562">
    <property type="entry name" value="AMP-binding_C_3"/>
    <property type="match status" value="1"/>
</dbReference>
<organism evidence="4 5">
    <name type="scientific">Intrasporangium oryzae NRRL B-24470</name>
    <dbReference type="NCBI Taxonomy" id="1386089"/>
    <lineage>
        <taxon>Bacteria</taxon>
        <taxon>Bacillati</taxon>
        <taxon>Actinomycetota</taxon>
        <taxon>Actinomycetes</taxon>
        <taxon>Micrococcales</taxon>
        <taxon>Intrasporangiaceae</taxon>
        <taxon>Intrasporangium</taxon>
    </lineage>
</organism>
<keyword evidence="2" id="KW-0067">ATP-binding</keyword>
<reference evidence="4 5" key="1">
    <citation type="submission" date="2013-08" db="EMBL/GenBank/DDBJ databases">
        <title>Intrasporangium oryzae NRRL B-24470.</title>
        <authorList>
            <person name="Liu H."/>
            <person name="Wang G."/>
        </authorList>
    </citation>
    <scope>NUCLEOTIDE SEQUENCE [LARGE SCALE GENOMIC DNA]</scope>
    <source>
        <strain evidence="4 5">NRRL B-24470</strain>
    </source>
</reference>
<comment type="caution">
    <text evidence="4">The sequence shown here is derived from an EMBL/GenBank/DDBJ whole genome shotgun (WGS) entry which is preliminary data.</text>
</comment>
<evidence type="ECO:0000313" key="4">
    <source>
        <dbReference type="EMBL" id="EWT00073.1"/>
    </source>
</evidence>
<dbReference type="InterPro" id="IPR000873">
    <property type="entry name" value="AMP-dep_synth/lig_dom"/>
</dbReference>
<dbReference type="CDD" id="cd05907">
    <property type="entry name" value="VL_LC_FACS_like"/>
    <property type="match status" value="1"/>
</dbReference>
<dbReference type="InterPro" id="IPR020845">
    <property type="entry name" value="AMP-binding_CS"/>
</dbReference>
<gene>
    <name evidence="4" type="ORF">N865_18005</name>
</gene>
<dbReference type="PROSITE" id="PS00455">
    <property type="entry name" value="AMP_BINDING"/>
    <property type="match status" value="1"/>
</dbReference>
<dbReference type="PANTHER" id="PTHR43272:SF33">
    <property type="entry name" value="AMP-BINDING DOMAIN-CONTAINING PROTEIN-RELATED"/>
    <property type="match status" value="1"/>
</dbReference>
<evidence type="ECO:0000256" key="2">
    <source>
        <dbReference type="ARBA" id="ARBA00022840"/>
    </source>
</evidence>
<dbReference type="Pfam" id="PF00501">
    <property type="entry name" value="AMP-binding"/>
    <property type="match status" value="1"/>
</dbReference>
<accession>W9G5L8</accession>
<feature type="domain" description="AMP-dependent synthetase/ligase" evidence="3">
    <location>
        <begin position="27"/>
        <end position="445"/>
    </location>
</feature>
<keyword evidence="5" id="KW-1185">Reference proteome</keyword>
<dbReference type="EMBL" id="AWSA01000056">
    <property type="protein sequence ID" value="EWT00073.1"/>
    <property type="molecule type" value="Genomic_DNA"/>
</dbReference>
<keyword evidence="1" id="KW-0547">Nucleotide-binding</keyword>
<dbReference type="SUPFAM" id="SSF56801">
    <property type="entry name" value="Acetyl-CoA synthetase-like"/>
    <property type="match status" value="1"/>
</dbReference>
<dbReference type="AlphaFoldDB" id="W9G5L8"/>
<dbReference type="OrthoDB" id="9803968at2"/>
<dbReference type="Gene3D" id="3.40.50.12780">
    <property type="entry name" value="N-terminal domain of ligase-like"/>
    <property type="match status" value="1"/>
</dbReference>
<protein>
    <submittedName>
        <fullName evidence="4">AMP-dependent synthetase</fullName>
    </submittedName>
</protein>
<proteinExistence type="predicted"/>
<dbReference type="GO" id="GO:0004467">
    <property type="term" value="F:long-chain fatty acid-CoA ligase activity"/>
    <property type="evidence" value="ECO:0007669"/>
    <property type="project" value="TreeGrafter"/>
</dbReference>
<evidence type="ECO:0000313" key="5">
    <source>
        <dbReference type="Proteomes" id="UP000019489"/>
    </source>
</evidence>
<dbReference type="PANTHER" id="PTHR43272">
    <property type="entry name" value="LONG-CHAIN-FATTY-ACID--COA LIGASE"/>
    <property type="match status" value="1"/>
</dbReference>
<evidence type="ECO:0000259" key="3">
    <source>
        <dbReference type="Pfam" id="PF00501"/>
    </source>
</evidence>
<dbReference type="RefSeq" id="WP_034809234.1">
    <property type="nucleotide sequence ID" value="NZ_AWSA01000056.1"/>
</dbReference>
<sequence length="627" mass="68066">MPLHAVVDRVVDQKVLDERAPSVGALFRNRVRATPDAPALQHFKDGGSELTTLTWAETDAVVREWAAGLVSLGVQLEDRVAIASTTRLEWIFADLAIICAGAATTTVYPTTIADDVAFILGDSGSEIVFVEDEAQVAKLAERRADLPGVRQVITLTGQSDHDGWVITTDELAERGREALRATPDLVDARIDQLGPDHLAVVIYTSGTTGRPKGVRLAHDSVVYEGAVVEATGALTRDDVQFLWLPLSHVFGKMLVATGLQLGFLTAVDGRVDKIVENMGIVRPTFMAGPPRIFEKAYGRIATMFAHETGVKRTLIDWALGVGGQVRDALERGEQPSTLLSLQHQVADRLVLSKVKERFGGRVRFMVSGSAPLNADVAKWFGSVGLLVLEGYGLTETSSGSTVNQPFPGSYTYGSVGWPMPGTEVRIAEEDGEILIKGPGVMRGYHNNPEATAEVLSEDGWFATGDIGRIDERGFVYVTDRKKDFFKTSGGKYIAPAMIEAKFKGMCPVVSQFLVHGAGHNYATALVTLDPDAITAWAAANGMSGTSYAEIVQSDQARALVQGYVDKLNDDLNRWETIKKFTILDHDLTVEMGDLTPSMKLRRRAVVTKYMDQLDALYEEDAPLVSEG</sequence>
<evidence type="ECO:0000256" key="1">
    <source>
        <dbReference type="ARBA" id="ARBA00022741"/>
    </source>
</evidence>
<dbReference type="STRING" id="1386089.N865_18005"/>
<dbReference type="PATRIC" id="fig|1386089.3.peg.3706"/>
<dbReference type="GO" id="GO:0016020">
    <property type="term" value="C:membrane"/>
    <property type="evidence" value="ECO:0007669"/>
    <property type="project" value="TreeGrafter"/>
</dbReference>
<name>W9G5L8_9MICO</name>